<dbReference type="GO" id="GO:0090729">
    <property type="term" value="F:toxin activity"/>
    <property type="evidence" value="ECO:0007669"/>
    <property type="project" value="UniProtKB-KW"/>
</dbReference>
<dbReference type="GO" id="GO:0099106">
    <property type="term" value="F:ion channel regulator activity"/>
    <property type="evidence" value="ECO:0007669"/>
    <property type="project" value="UniProtKB-KW"/>
</dbReference>
<dbReference type="InterPro" id="IPR036574">
    <property type="entry name" value="Scorpion_toxin-like_sf"/>
</dbReference>
<evidence type="ECO:0000313" key="8">
    <source>
        <dbReference type="EMBL" id="AJT55734.1"/>
    </source>
</evidence>
<keyword evidence="3" id="KW-0800">Toxin</keyword>
<evidence type="ECO:0000256" key="7">
    <source>
        <dbReference type="SAM" id="SignalP"/>
    </source>
</evidence>
<keyword evidence="6" id="KW-1015">Disulfide bond</keyword>
<name>A0A0D4CYV3_MESEU</name>
<accession>A0A0D4CYV3</accession>
<evidence type="ECO:0000256" key="5">
    <source>
        <dbReference type="ARBA" id="ARBA00022872"/>
    </source>
</evidence>
<dbReference type="EMBL" id="KP064318">
    <property type="protein sequence ID" value="AJT55734.1"/>
    <property type="molecule type" value="mRNA"/>
</dbReference>
<organism evidence="8">
    <name type="scientific">Mesobuthus eupeus</name>
    <name type="common">Lesser Asian scorpion</name>
    <name type="synonym">Buthus eupeus</name>
    <dbReference type="NCBI Taxonomy" id="34648"/>
    <lineage>
        <taxon>Eukaryota</taxon>
        <taxon>Metazoa</taxon>
        <taxon>Ecdysozoa</taxon>
        <taxon>Arthropoda</taxon>
        <taxon>Chelicerata</taxon>
        <taxon>Arachnida</taxon>
        <taxon>Scorpiones</taxon>
        <taxon>Buthida</taxon>
        <taxon>Buthoidea</taxon>
        <taxon>Buthidae</taxon>
        <taxon>Mesobuthus</taxon>
    </lineage>
</organism>
<proteinExistence type="evidence at transcript level"/>
<feature type="chain" id="PRO_5002281224" evidence="7">
    <location>
        <begin position="28"/>
        <end position="63"/>
    </location>
</feature>
<evidence type="ECO:0000256" key="2">
    <source>
        <dbReference type="ARBA" id="ARBA00022525"/>
    </source>
</evidence>
<feature type="signal peptide" evidence="7">
    <location>
        <begin position="1"/>
        <end position="27"/>
    </location>
</feature>
<protein>
    <submittedName>
        <fullName evidence="8">I6 toxin</fullName>
    </submittedName>
</protein>
<dbReference type="SUPFAM" id="SSF57095">
    <property type="entry name" value="Scorpion toxin-like"/>
    <property type="match status" value="1"/>
</dbReference>
<comment type="subcellular location">
    <subcellularLocation>
        <location evidence="1">Secreted</location>
    </subcellularLocation>
</comment>
<evidence type="ECO:0000256" key="3">
    <source>
        <dbReference type="ARBA" id="ARBA00022656"/>
    </source>
</evidence>
<reference evidence="8" key="1">
    <citation type="submission" date="2014-10" db="EMBL/GenBank/DDBJ databases">
        <title>Insecticidal peptides for diagnostics and therapy of gliomas.</title>
        <authorList>
            <person name="Arzamasov A.A."/>
            <person name="Sachkova M.Y."/>
            <person name="Ignatova A.A."/>
            <person name="Kovalchuk S.I."/>
            <person name="Feofanov A.V."/>
            <person name="Grishin E.V."/>
            <person name="Vassilevski A.A."/>
        </authorList>
    </citation>
    <scope>NUCLEOTIDE SEQUENCE</scope>
    <source>
        <tissue evidence="8">Venom gland</tissue>
    </source>
</reference>
<evidence type="ECO:0000256" key="6">
    <source>
        <dbReference type="ARBA" id="ARBA00023157"/>
    </source>
</evidence>
<dbReference type="Pfam" id="PF05294">
    <property type="entry name" value="Toxin_5"/>
    <property type="match status" value="1"/>
</dbReference>
<keyword evidence="2" id="KW-0964">Secreted</keyword>
<evidence type="ECO:0000256" key="1">
    <source>
        <dbReference type="ARBA" id="ARBA00004613"/>
    </source>
</evidence>
<keyword evidence="5" id="KW-0872">Ion channel impairing toxin</keyword>
<dbReference type="AlphaFoldDB" id="A0A0D4CYV3"/>
<feature type="non-terminal residue" evidence="8">
    <location>
        <position position="1"/>
    </location>
</feature>
<dbReference type="GO" id="GO:0005576">
    <property type="term" value="C:extracellular region"/>
    <property type="evidence" value="ECO:0007669"/>
    <property type="project" value="UniProtKB-SubCell"/>
</dbReference>
<keyword evidence="7" id="KW-0732">Signal</keyword>
<sequence>PRVRKFLYGIVFIALFLTVMIATLSDAGCMPCFTTDRYMARKCKECCRGYGNCFGPQCLCNRG</sequence>
<evidence type="ECO:0000256" key="4">
    <source>
        <dbReference type="ARBA" id="ARBA00022854"/>
    </source>
</evidence>
<dbReference type="PROSITE" id="PS51200">
    <property type="entry name" value="SHORT_SCORPION_CHLORIDE"/>
    <property type="match status" value="1"/>
</dbReference>
<dbReference type="InterPro" id="IPR007958">
    <property type="entry name" value="Scorpion_toxinS_Cl_inh"/>
</dbReference>
<keyword evidence="4" id="KW-0960">Knottin</keyword>